<dbReference type="EMBL" id="CP002455">
    <property type="protein sequence ID" value="ADX67877.1"/>
    <property type="molecule type" value="Genomic_DNA"/>
</dbReference>
<dbReference type="AlphaFoldDB" id="F0P2N8"/>
<dbReference type="STRING" id="865938.Weevi_1168"/>
<dbReference type="Pfam" id="PF03729">
    <property type="entry name" value="DUF308"/>
    <property type="match status" value="2"/>
</dbReference>
<evidence type="ECO:0008006" key="4">
    <source>
        <dbReference type="Google" id="ProtNLM"/>
    </source>
</evidence>
<dbReference type="GO" id="GO:0005886">
    <property type="term" value="C:plasma membrane"/>
    <property type="evidence" value="ECO:0007669"/>
    <property type="project" value="TreeGrafter"/>
</dbReference>
<feature type="transmembrane region" description="Helical" evidence="1">
    <location>
        <begin position="9"/>
        <end position="27"/>
    </location>
</feature>
<dbReference type="PANTHER" id="PTHR34989">
    <property type="entry name" value="PROTEIN HDED"/>
    <property type="match status" value="1"/>
</dbReference>
<reference evidence="3" key="2">
    <citation type="journal article" date="2011" name="Stand. Genomic Sci.">
        <title>Complete genome sequence of Weeksella virosa type strain (9751T).</title>
        <authorList>
            <person name="Lang E."/>
            <person name="Teshima H."/>
            <person name="Lucas S."/>
            <person name="Lapidus A."/>
            <person name="Hammon N."/>
            <person name="Deshpande S."/>
            <person name="Nolan M."/>
            <person name="Cheng J."/>
            <person name="Pitluck S."/>
            <person name="Liolios K."/>
            <person name="Pagani I."/>
            <person name="Mikhailova N."/>
            <person name="Ivanova N."/>
            <person name="Mavromatis K."/>
            <person name="Pati A."/>
            <person name="Tapia R."/>
            <person name="Han C."/>
            <person name="Goodwin L."/>
            <person name="Chen A."/>
            <person name="Palaniappan K."/>
            <person name="Land M."/>
            <person name="Hauser L."/>
            <person name="Chang Y."/>
            <person name="Jeffries C."/>
            <person name="Brambilla E."/>
            <person name="Kopitz M."/>
            <person name="Rohde M."/>
            <person name="Goker M."/>
            <person name="Tindall B."/>
            <person name="Detter J."/>
            <person name="Woyke T."/>
            <person name="Bristow J."/>
            <person name="Eisen J."/>
            <person name="Markowitz V."/>
            <person name="Hugenholtz P."/>
            <person name="Klenk H."/>
            <person name="Kyrpides N."/>
        </authorList>
    </citation>
    <scope>NUCLEOTIDE SEQUENCE [LARGE SCALE GENOMIC DNA]</scope>
    <source>
        <strain evidence="3">ATCC 43766 / DSM 16922 / JCM 21250 / NBRC 16016 / NCTC 11634 / CL345/78</strain>
    </source>
</reference>
<dbReference type="Proteomes" id="UP000008641">
    <property type="component" value="Chromosome"/>
</dbReference>
<evidence type="ECO:0000313" key="3">
    <source>
        <dbReference type="Proteomes" id="UP000008641"/>
    </source>
</evidence>
<keyword evidence="1" id="KW-1133">Transmembrane helix</keyword>
<organism evidence="2 3">
    <name type="scientific">Weeksella virosa (strain ATCC 43766 / DSM 16922 / JCM 21250 / CCUG 30538 / CDC 9751 / IAM 14551 / NBRC 16016 / NCTC 11634 / CL345/78)</name>
    <dbReference type="NCBI Taxonomy" id="865938"/>
    <lineage>
        <taxon>Bacteria</taxon>
        <taxon>Pseudomonadati</taxon>
        <taxon>Bacteroidota</taxon>
        <taxon>Flavobacteriia</taxon>
        <taxon>Flavobacteriales</taxon>
        <taxon>Weeksellaceae</taxon>
        <taxon>Weeksella</taxon>
    </lineage>
</organism>
<dbReference type="PANTHER" id="PTHR34989:SF1">
    <property type="entry name" value="PROTEIN HDED"/>
    <property type="match status" value="1"/>
</dbReference>
<keyword evidence="3" id="KW-1185">Reference proteome</keyword>
<gene>
    <name evidence="2" type="ordered locus">Weevi_1168</name>
</gene>
<dbReference type="InterPro" id="IPR005325">
    <property type="entry name" value="DUF308_memb"/>
</dbReference>
<keyword evidence="1" id="KW-0812">Transmembrane</keyword>
<name>F0P2N8_WEEVC</name>
<feature type="transmembrane region" description="Helical" evidence="1">
    <location>
        <begin position="93"/>
        <end position="113"/>
    </location>
</feature>
<dbReference type="InterPro" id="IPR052712">
    <property type="entry name" value="Acid_resist_chaperone_HdeD"/>
</dbReference>
<dbReference type="eggNOG" id="COG3247">
    <property type="taxonomic scope" value="Bacteria"/>
</dbReference>
<feature type="transmembrane region" description="Helical" evidence="1">
    <location>
        <begin position="125"/>
        <end position="146"/>
    </location>
</feature>
<reference evidence="2 3" key="1">
    <citation type="journal article" date="2011" name="Stand. Genomic Sci.">
        <title>Complete genome sequence of Weeksella virosa type strain (9751).</title>
        <authorList>
            <person name="Lang E."/>
            <person name="Teshima H."/>
            <person name="Lucas S."/>
            <person name="Lapidus A."/>
            <person name="Hammon N."/>
            <person name="Deshpande S."/>
            <person name="Nolan M."/>
            <person name="Cheng J.F."/>
            <person name="Pitluck S."/>
            <person name="Liolios K."/>
            <person name="Pagani I."/>
            <person name="Mikhailova N."/>
            <person name="Ivanova N."/>
            <person name="Mavromatis K."/>
            <person name="Pati A."/>
            <person name="Tapia R."/>
            <person name="Han C."/>
            <person name="Goodwin L."/>
            <person name="Chen A."/>
            <person name="Palaniappan K."/>
            <person name="Land M."/>
            <person name="Hauser L."/>
            <person name="Chang Y.J."/>
            <person name="Jeffries C.D."/>
            <person name="Brambilla E.M."/>
            <person name="Kopitz M."/>
            <person name="Rohde M."/>
            <person name="Goker M."/>
            <person name="Tindall B.J."/>
            <person name="Detter J.C."/>
            <person name="Woyke T."/>
            <person name="Bristow J."/>
            <person name="Eisen J.A."/>
            <person name="Markowitz V."/>
            <person name="Hugenholtz P."/>
            <person name="Klenk H.P."/>
            <person name="Kyrpides N.C."/>
        </authorList>
    </citation>
    <scope>NUCLEOTIDE SEQUENCE [LARGE SCALE GENOMIC DNA]</scope>
    <source>
        <strain evidence="3">ATCC 43766 / DSM 16922 / JCM 21250 / NBRC 16016 / NCTC 11634 / CL345/78</strain>
    </source>
</reference>
<feature type="transmembrane region" description="Helical" evidence="1">
    <location>
        <begin position="68"/>
        <end position="87"/>
    </location>
</feature>
<feature type="transmembrane region" description="Helical" evidence="1">
    <location>
        <begin position="152"/>
        <end position="173"/>
    </location>
</feature>
<feature type="transmembrane region" description="Helical" evidence="1">
    <location>
        <begin position="33"/>
        <end position="56"/>
    </location>
</feature>
<sequence length="188" mass="21079">MRSTVKKWWVPLIAGILFIVIGIWCFVNPLMSYAALATFFSVTFLVSGIFESFFAFSNRNEMVNWGWSLAFGLLSVFVGLVLLSNPIFSLEVLAFYVGFLVIFRSVSGIGYSIDLKNYGVKNWGFALFFALIGLVLGIVLLVNPILAGYAAVVWFGLSLIATGIFSITISYFLRLVKKKYEQYKQIDN</sequence>
<keyword evidence="1" id="KW-0472">Membrane</keyword>
<accession>F0P2N8</accession>
<dbReference type="HOGENOM" id="CLU_091585_5_0_10"/>
<proteinExistence type="predicted"/>
<evidence type="ECO:0000313" key="2">
    <source>
        <dbReference type="EMBL" id="ADX67877.1"/>
    </source>
</evidence>
<protein>
    <recommendedName>
        <fullName evidence="4">Acid-resistance membrane protein</fullName>
    </recommendedName>
</protein>
<evidence type="ECO:0000256" key="1">
    <source>
        <dbReference type="SAM" id="Phobius"/>
    </source>
</evidence>
<dbReference type="KEGG" id="wvi:Weevi_1168"/>